<dbReference type="AlphaFoldDB" id="A0A0C3ERY2"/>
<dbReference type="EMBL" id="KN822004">
    <property type="protein sequence ID" value="KIM70571.1"/>
    <property type="molecule type" value="Genomic_DNA"/>
</dbReference>
<sequence>MTDLARKFFGRELVLIQEKPLPPWFNYSSALIPVYYLCTYESHWTTHRFLRVDVLMEVRLLATTPTLVSVPWTWRNKGGSTTTRTMLARFARSLRGILGDRKINHSND</sequence>
<reference evidence="2" key="2">
    <citation type="submission" date="2015-01" db="EMBL/GenBank/DDBJ databases">
        <title>Evolutionary Origins and Diversification of the Mycorrhizal Mutualists.</title>
        <authorList>
            <consortium name="DOE Joint Genome Institute"/>
            <consortium name="Mycorrhizal Genomics Consortium"/>
            <person name="Kohler A."/>
            <person name="Kuo A."/>
            <person name="Nagy L.G."/>
            <person name="Floudas D."/>
            <person name="Copeland A."/>
            <person name="Barry K.W."/>
            <person name="Cichocki N."/>
            <person name="Veneault-Fourrey C."/>
            <person name="LaButti K."/>
            <person name="Lindquist E.A."/>
            <person name="Lipzen A."/>
            <person name="Lundell T."/>
            <person name="Morin E."/>
            <person name="Murat C."/>
            <person name="Riley R."/>
            <person name="Ohm R."/>
            <person name="Sun H."/>
            <person name="Tunlid A."/>
            <person name="Henrissat B."/>
            <person name="Grigoriev I.V."/>
            <person name="Hibbett D.S."/>
            <person name="Martin F."/>
        </authorList>
    </citation>
    <scope>NUCLEOTIDE SEQUENCE [LARGE SCALE GENOMIC DNA]</scope>
    <source>
        <strain evidence="2">Foug A</strain>
    </source>
</reference>
<accession>A0A0C3ERY2</accession>
<protein>
    <submittedName>
        <fullName evidence="1">Uncharacterized protein</fullName>
    </submittedName>
</protein>
<dbReference type="HOGENOM" id="CLU_2198521_0_0_1"/>
<organism evidence="1 2">
    <name type="scientific">Scleroderma citrinum Foug A</name>
    <dbReference type="NCBI Taxonomy" id="1036808"/>
    <lineage>
        <taxon>Eukaryota</taxon>
        <taxon>Fungi</taxon>
        <taxon>Dikarya</taxon>
        <taxon>Basidiomycota</taxon>
        <taxon>Agaricomycotina</taxon>
        <taxon>Agaricomycetes</taxon>
        <taxon>Agaricomycetidae</taxon>
        <taxon>Boletales</taxon>
        <taxon>Sclerodermatineae</taxon>
        <taxon>Sclerodermataceae</taxon>
        <taxon>Scleroderma</taxon>
    </lineage>
</organism>
<gene>
    <name evidence="1" type="ORF">SCLCIDRAFT_155355</name>
</gene>
<keyword evidence="2" id="KW-1185">Reference proteome</keyword>
<dbReference type="Proteomes" id="UP000053989">
    <property type="component" value="Unassembled WGS sequence"/>
</dbReference>
<evidence type="ECO:0000313" key="2">
    <source>
        <dbReference type="Proteomes" id="UP000053989"/>
    </source>
</evidence>
<evidence type="ECO:0000313" key="1">
    <source>
        <dbReference type="EMBL" id="KIM70571.1"/>
    </source>
</evidence>
<dbReference type="InParanoid" id="A0A0C3ERY2"/>
<reference evidence="1 2" key="1">
    <citation type="submission" date="2014-04" db="EMBL/GenBank/DDBJ databases">
        <authorList>
            <consortium name="DOE Joint Genome Institute"/>
            <person name="Kuo A."/>
            <person name="Kohler A."/>
            <person name="Nagy L.G."/>
            <person name="Floudas D."/>
            <person name="Copeland A."/>
            <person name="Barry K.W."/>
            <person name="Cichocki N."/>
            <person name="Veneault-Fourrey C."/>
            <person name="LaButti K."/>
            <person name="Lindquist E.A."/>
            <person name="Lipzen A."/>
            <person name="Lundell T."/>
            <person name="Morin E."/>
            <person name="Murat C."/>
            <person name="Sun H."/>
            <person name="Tunlid A."/>
            <person name="Henrissat B."/>
            <person name="Grigoriev I.V."/>
            <person name="Hibbett D.S."/>
            <person name="Martin F."/>
            <person name="Nordberg H.P."/>
            <person name="Cantor M.N."/>
            <person name="Hua S.X."/>
        </authorList>
    </citation>
    <scope>NUCLEOTIDE SEQUENCE [LARGE SCALE GENOMIC DNA]</scope>
    <source>
        <strain evidence="1 2">Foug A</strain>
    </source>
</reference>
<proteinExistence type="predicted"/>
<name>A0A0C3ERY2_9AGAM</name>